<feature type="compositionally biased region" description="Low complexity" evidence="1">
    <location>
        <begin position="18"/>
        <end position="35"/>
    </location>
</feature>
<gene>
    <name evidence="2" type="ORF">EHS24_008634</name>
</gene>
<organism evidence="2 3">
    <name type="scientific">Apiotrichum porosum</name>
    <dbReference type="NCBI Taxonomy" id="105984"/>
    <lineage>
        <taxon>Eukaryota</taxon>
        <taxon>Fungi</taxon>
        <taxon>Dikarya</taxon>
        <taxon>Basidiomycota</taxon>
        <taxon>Agaricomycotina</taxon>
        <taxon>Tremellomycetes</taxon>
        <taxon>Trichosporonales</taxon>
        <taxon>Trichosporonaceae</taxon>
        <taxon>Apiotrichum</taxon>
    </lineage>
</organism>
<sequence length="70" mass="6837">MATYQQSGGGSGSGSTIGRGASRALSSALRSAARSTDSGESMDLDGGLGRAGRGGHRRTGARSAGPLDQV</sequence>
<accession>A0A427XQV4</accession>
<feature type="compositionally biased region" description="Low complexity" evidence="1">
    <location>
        <begin position="61"/>
        <end position="70"/>
    </location>
</feature>
<dbReference type="GeneID" id="39593177"/>
<dbReference type="RefSeq" id="XP_028475916.1">
    <property type="nucleotide sequence ID" value="XM_028623942.1"/>
</dbReference>
<proteinExistence type="predicted"/>
<dbReference type="EMBL" id="RSCE01000007">
    <property type="protein sequence ID" value="RSH81197.1"/>
    <property type="molecule type" value="Genomic_DNA"/>
</dbReference>
<reference evidence="2 3" key="1">
    <citation type="submission" date="2018-11" db="EMBL/GenBank/DDBJ databases">
        <title>Genome sequence of Apiotrichum porosum DSM 27194.</title>
        <authorList>
            <person name="Aliyu H."/>
            <person name="Gorte O."/>
            <person name="Ochsenreither K."/>
        </authorList>
    </citation>
    <scope>NUCLEOTIDE SEQUENCE [LARGE SCALE GENOMIC DNA]</scope>
    <source>
        <strain evidence="2 3">DSM 27194</strain>
    </source>
</reference>
<feature type="compositionally biased region" description="Gly residues" evidence="1">
    <location>
        <begin position="7"/>
        <end position="17"/>
    </location>
</feature>
<evidence type="ECO:0000256" key="1">
    <source>
        <dbReference type="SAM" id="MobiDB-lite"/>
    </source>
</evidence>
<feature type="region of interest" description="Disordered" evidence="1">
    <location>
        <begin position="1"/>
        <end position="70"/>
    </location>
</feature>
<comment type="caution">
    <text evidence="2">The sequence shown here is derived from an EMBL/GenBank/DDBJ whole genome shotgun (WGS) entry which is preliminary data.</text>
</comment>
<dbReference type="Proteomes" id="UP000279236">
    <property type="component" value="Unassembled WGS sequence"/>
</dbReference>
<name>A0A427XQV4_9TREE</name>
<evidence type="ECO:0000313" key="3">
    <source>
        <dbReference type="Proteomes" id="UP000279236"/>
    </source>
</evidence>
<keyword evidence="3" id="KW-1185">Reference proteome</keyword>
<evidence type="ECO:0000313" key="2">
    <source>
        <dbReference type="EMBL" id="RSH81197.1"/>
    </source>
</evidence>
<dbReference type="AlphaFoldDB" id="A0A427XQV4"/>
<protein>
    <submittedName>
        <fullName evidence="2">Uncharacterized protein</fullName>
    </submittedName>
</protein>